<dbReference type="Gene3D" id="2.130.10.10">
    <property type="entry name" value="YVTN repeat-like/Quinoprotein amine dehydrogenase"/>
    <property type="match status" value="2"/>
</dbReference>
<evidence type="ECO:0000313" key="3">
    <source>
        <dbReference type="Proteomes" id="UP000185612"/>
    </source>
</evidence>
<feature type="repeat" description="WD" evidence="1">
    <location>
        <begin position="42"/>
        <end position="73"/>
    </location>
</feature>
<dbReference type="Pfam" id="PF00400">
    <property type="entry name" value="WD40"/>
    <property type="match status" value="4"/>
</dbReference>
<sequence>MLVLPHNGHVYTANWHPSGRLLATGASDGAHLWETKTGQRVSHLRTDEVTSLAFNPTGSLLATVSPTGVVRLWRDGELQDTLAGYCCAWHPAGTGLTVVMGTEVSRWDCVTQQTTAWFELASPATAASWSGDGQLLLVGGAAWRAGQVVELGHSGRLTSLALSPDGARYVTSALGHSAPVRDSATGSQLLSLEHGHSWFTGIDWSPNGQTIVTGSTDRHLRFFDAVTGTLRGVLQQPGWVCTVAFSPTGSWLATTADDDCARLLPNPDIGEAVSGRPR</sequence>
<evidence type="ECO:0008006" key="4">
    <source>
        <dbReference type="Google" id="ProtNLM"/>
    </source>
</evidence>
<reference evidence="3" key="1">
    <citation type="submission" date="2016-12" db="EMBL/GenBank/DDBJ databases">
        <authorList>
            <person name="Meng X."/>
        </authorList>
    </citation>
    <scope>NUCLEOTIDE SEQUENCE [LARGE SCALE GENOMIC DNA]</scope>
    <source>
        <strain evidence="3">DSM 20732</strain>
    </source>
</reference>
<dbReference type="InterPro" id="IPR015943">
    <property type="entry name" value="WD40/YVTN_repeat-like_dom_sf"/>
</dbReference>
<gene>
    <name evidence="2" type="ORF">BSZ40_02870</name>
</gene>
<dbReference type="RefSeq" id="WP_073823116.1">
    <property type="nucleotide sequence ID" value="NZ_MQVS01000002.1"/>
</dbReference>
<keyword evidence="1" id="KW-0853">WD repeat</keyword>
<dbReference type="Proteomes" id="UP000185612">
    <property type="component" value="Unassembled WGS sequence"/>
</dbReference>
<dbReference type="EMBL" id="MQVS01000002">
    <property type="protein sequence ID" value="OKL52428.1"/>
    <property type="molecule type" value="Genomic_DNA"/>
</dbReference>
<dbReference type="PANTHER" id="PTHR19879:SF9">
    <property type="entry name" value="TRANSCRIPTION INITIATION FACTOR TFIID SUBUNIT 5"/>
    <property type="match status" value="1"/>
</dbReference>
<dbReference type="PROSITE" id="PS50082">
    <property type="entry name" value="WD_REPEATS_2"/>
    <property type="match status" value="2"/>
</dbReference>
<dbReference type="InterPro" id="IPR001680">
    <property type="entry name" value="WD40_rpt"/>
</dbReference>
<comment type="caution">
    <text evidence="2">The sequence shown here is derived from an EMBL/GenBank/DDBJ whole genome shotgun (WGS) entry which is preliminary data.</text>
</comment>
<dbReference type="InterPro" id="IPR036322">
    <property type="entry name" value="WD40_repeat_dom_sf"/>
</dbReference>
<proteinExistence type="predicted"/>
<dbReference type="STRING" id="52770.BSZ40_02870"/>
<dbReference type="AlphaFoldDB" id="A0A1Q5PXT5"/>
<feature type="repeat" description="WD" evidence="1">
    <location>
        <begin position="192"/>
        <end position="233"/>
    </location>
</feature>
<dbReference type="InParanoid" id="A0A1Q5PXT5"/>
<dbReference type="SMART" id="SM00320">
    <property type="entry name" value="WD40"/>
    <property type="match status" value="5"/>
</dbReference>
<dbReference type="SUPFAM" id="SSF50978">
    <property type="entry name" value="WD40 repeat-like"/>
    <property type="match status" value="1"/>
</dbReference>
<protein>
    <recommendedName>
        <fullName evidence="4">Anaphase-promoting complex subunit 4 WD40 domain-containing protein</fullName>
    </recommendedName>
</protein>
<keyword evidence="3" id="KW-1185">Reference proteome</keyword>
<dbReference type="OrthoDB" id="4336591at2"/>
<accession>A0A1Q5PXT5</accession>
<organism evidence="2 3">
    <name type="scientific">Buchananella hordeovulneris</name>
    <dbReference type="NCBI Taxonomy" id="52770"/>
    <lineage>
        <taxon>Bacteria</taxon>
        <taxon>Bacillati</taxon>
        <taxon>Actinomycetota</taxon>
        <taxon>Actinomycetes</taxon>
        <taxon>Actinomycetales</taxon>
        <taxon>Actinomycetaceae</taxon>
        <taxon>Buchananella</taxon>
    </lineage>
</organism>
<name>A0A1Q5PXT5_9ACTO</name>
<dbReference type="PANTHER" id="PTHR19879">
    <property type="entry name" value="TRANSCRIPTION INITIATION FACTOR TFIID"/>
    <property type="match status" value="1"/>
</dbReference>
<evidence type="ECO:0000313" key="2">
    <source>
        <dbReference type="EMBL" id="OKL52428.1"/>
    </source>
</evidence>
<evidence type="ECO:0000256" key="1">
    <source>
        <dbReference type="PROSITE-ProRule" id="PRU00221"/>
    </source>
</evidence>